<reference evidence="4 5" key="1">
    <citation type="journal article" date="2016" name="Genome Biol. Evol.">
        <title>Divergent and convergent evolution of fungal pathogenicity.</title>
        <authorList>
            <person name="Shang Y."/>
            <person name="Xiao G."/>
            <person name="Zheng P."/>
            <person name="Cen K."/>
            <person name="Zhan S."/>
            <person name="Wang C."/>
        </authorList>
    </citation>
    <scope>NUCLEOTIDE SEQUENCE [LARGE SCALE GENOMIC DNA]</scope>
    <source>
        <strain evidence="4 5">RCEF 264</strain>
    </source>
</reference>
<protein>
    <recommendedName>
        <fullName evidence="3">Mitochondrial adapter protein MCP1 transmembrane domain-containing protein</fullName>
    </recommendedName>
</protein>
<feature type="region of interest" description="Disordered" evidence="1">
    <location>
        <begin position="1"/>
        <end position="90"/>
    </location>
</feature>
<evidence type="ECO:0000313" key="5">
    <source>
        <dbReference type="Proteomes" id="UP000076874"/>
    </source>
</evidence>
<accession>A0A167TEI5</accession>
<evidence type="ECO:0000256" key="1">
    <source>
        <dbReference type="SAM" id="MobiDB-lite"/>
    </source>
</evidence>
<feature type="transmembrane region" description="Helical" evidence="2">
    <location>
        <begin position="243"/>
        <end position="266"/>
    </location>
</feature>
<dbReference type="InterPro" id="IPR012472">
    <property type="entry name" value="MCP1_TM"/>
</dbReference>
<dbReference type="Pfam" id="PF07950">
    <property type="entry name" value="MCP1_TM"/>
    <property type="match status" value="1"/>
</dbReference>
<keyword evidence="2" id="KW-0472">Membrane</keyword>
<gene>
    <name evidence="4" type="ORF">SPI_05649</name>
</gene>
<dbReference type="PANTHER" id="PTHR38409">
    <property type="entry name" value="MDM10-COMPLEMENTING PROTEIN 1"/>
    <property type="match status" value="1"/>
</dbReference>
<feature type="transmembrane region" description="Helical" evidence="2">
    <location>
        <begin position="361"/>
        <end position="384"/>
    </location>
</feature>
<feature type="transmembrane region" description="Helical" evidence="2">
    <location>
        <begin position="109"/>
        <end position="133"/>
    </location>
</feature>
<dbReference type="EMBL" id="AZHD01000009">
    <property type="protein sequence ID" value="OAA60525.1"/>
    <property type="molecule type" value="Genomic_DNA"/>
</dbReference>
<dbReference type="OrthoDB" id="10259513at2759"/>
<keyword evidence="2" id="KW-0812">Transmembrane</keyword>
<dbReference type="AlphaFoldDB" id="A0A167TEI5"/>
<dbReference type="STRING" id="1081102.A0A167TEI5"/>
<feature type="compositionally biased region" description="Low complexity" evidence="1">
    <location>
        <begin position="81"/>
        <end position="90"/>
    </location>
</feature>
<dbReference type="PANTHER" id="PTHR38409:SF1">
    <property type="entry name" value="MITOCHONDRIAL ADAPTER PROTEIN MCP1"/>
    <property type="match status" value="1"/>
</dbReference>
<sequence>MSNNRRPPLADKASQETLISLLQLDPMPMADAPPARPSQVDAEKELPPLPIDEAAEGAASSSATASRDGASEPGPAAARRTTTTSSLGLSSSGHGAVYYLSRVQRYSSYAFVIFTSVHLVTTSIVPLATRSVSASESYLLLAREIYQTRISEPLLVVVPVVAHVAAGVGLRLVRRAQNLRRYGGATPGVWPALRAKRSSERRGLAKAGEEGDGEAETGWRWLLHPRRWWDECRWFGARLATGWPAMSLISVSGYVFFVSLAAHVAVNRVLPLAVEGDSSDIGLAYIAHGFARHPVTAWLSYLAFLGAASGHMVWGWARWLNLAQTAAWSGRTFLGAAADGRRPTGNAAADRAARKTRRRTWLAIQSCVLLTFGAWAAGGLGVVARGGKMQGWVGNVYDGLFQKIQL</sequence>
<feature type="transmembrane region" description="Helical" evidence="2">
    <location>
        <begin position="153"/>
        <end position="173"/>
    </location>
</feature>
<dbReference type="GO" id="GO:0055088">
    <property type="term" value="P:lipid homeostasis"/>
    <property type="evidence" value="ECO:0007669"/>
    <property type="project" value="InterPro"/>
</dbReference>
<evidence type="ECO:0000313" key="4">
    <source>
        <dbReference type="EMBL" id="OAA60525.1"/>
    </source>
</evidence>
<evidence type="ECO:0000256" key="2">
    <source>
        <dbReference type="SAM" id="Phobius"/>
    </source>
</evidence>
<comment type="caution">
    <text evidence="4">The sequence shown here is derived from an EMBL/GenBank/DDBJ whole genome shotgun (WGS) entry which is preliminary data.</text>
</comment>
<proteinExistence type="predicted"/>
<dbReference type="Proteomes" id="UP000076874">
    <property type="component" value="Unassembled WGS sequence"/>
</dbReference>
<feature type="transmembrane region" description="Helical" evidence="2">
    <location>
        <begin position="298"/>
        <end position="317"/>
    </location>
</feature>
<name>A0A167TEI5_9HYPO</name>
<keyword evidence="5" id="KW-1185">Reference proteome</keyword>
<dbReference type="InterPro" id="IPR039960">
    <property type="entry name" value="MCP1"/>
</dbReference>
<dbReference type="GO" id="GO:0007005">
    <property type="term" value="P:mitochondrion organization"/>
    <property type="evidence" value="ECO:0007669"/>
    <property type="project" value="TreeGrafter"/>
</dbReference>
<evidence type="ECO:0000259" key="3">
    <source>
        <dbReference type="Pfam" id="PF07950"/>
    </source>
</evidence>
<feature type="compositionally biased region" description="Low complexity" evidence="1">
    <location>
        <begin position="56"/>
        <end position="68"/>
    </location>
</feature>
<organism evidence="4 5">
    <name type="scientific">Niveomyces insectorum RCEF 264</name>
    <dbReference type="NCBI Taxonomy" id="1081102"/>
    <lineage>
        <taxon>Eukaryota</taxon>
        <taxon>Fungi</taxon>
        <taxon>Dikarya</taxon>
        <taxon>Ascomycota</taxon>
        <taxon>Pezizomycotina</taxon>
        <taxon>Sordariomycetes</taxon>
        <taxon>Hypocreomycetidae</taxon>
        <taxon>Hypocreales</taxon>
        <taxon>Cordycipitaceae</taxon>
        <taxon>Niveomyces</taxon>
    </lineage>
</organism>
<dbReference type="GO" id="GO:0005741">
    <property type="term" value="C:mitochondrial outer membrane"/>
    <property type="evidence" value="ECO:0007669"/>
    <property type="project" value="TreeGrafter"/>
</dbReference>
<feature type="domain" description="Mitochondrial adapter protein MCP1 transmembrane" evidence="3">
    <location>
        <begin position="260"/>
        <end position="387"/>
    </location>
</feature>
<keyword evidence="2" id="KW-1133">Transmembrane helix</keyword>